<evidence type="ECO:0000256" key="6">
    <source>
        <dbReference type="ARBA" id="ARBA00023002"/>
    </source>
</evidence>
<organism evidence="13 14">
    <name type="scientific">Mycena metata</name>
    <dbReference type="NCBI Taxonomy" id="1033252"/>
    <lineage>
        <taxon>Eukaryota</taxon>
        <taxon>Fungi</taxon>
        <taxon>Dikarya</taxon>
        <taxon>Basidiomycota</taxon>
        <taxon>Agaricomycotina</taxon>
        <taxon>Agaricomycetes</taxon>
        <taxon>Agaricomycetidae</taxon>
        <taxon>Agaricales</taxon>
        <taxon>Marasmiineae</taxon>
        <taxon>Mycenaceae</taxon>
        <taxon>Mycena</taxon>
    </lineage>
</organism>
<comment type="caution">
    <text evidence="13">The sequence shown here is derived from an EMBL/GenBank/DDBJ whole genome shotgun (WGS) entry which is preliminary data.</text>
</comment>
<dbReference type="GO" id="GO:0005506">
    <property type="term" value="F:iron ion binding"/>
    <property type="evidence" value="ECO:0007669"/>
    <property type="project" value="InterPro"/>
</dbReference>
<evidence type="ECO:0000313" key="13">
    <source>
        <dbReference type="EMBL" id="KAJ7745718.1"/>
    </source>
</evidence>
<dbReference type="Pfam" id="PF00067">
    <property type="entry name" value="p450"/>
    <property type="match status" value="1"/>
</dbReference>
<dbReference type="PANTHER" id="PTHR24304">
    <property type="entry name" value="CYTOCHROME P450 FAMILY 7"/>
    <property type="match status" value="1"/>
</dbReference>
<feature type="transmembrane region" description="Helical" evidence="12">
    <location>
        <begin position="31"/>
        <end position="50"/>
    </location>
</feature>
<evidence type="ECO:0000313" key="14">
    <source>
        <dbReference type="Proteomes" id="UP001215598"/>
    </source>
</evidence>
<keyword evidence="6 11" id="KW-0560">Oxidoreductase</keyword>
<dbReference type="Proteomes" id="UP001215598">
    <property type="component" value="Unassembled WGS sequence"/>
</dbReference>
<dbReference type="InterPro" id="IPR050529">
    <property type="entry name" value="CYP450_sterol_14alpha_dmase"/>
</dbReference>
<keyword evidence="14" id="KW-1185">Reference proteome</keyword>
<proteinExistence type="inferred from homology"/>
<evidence type="ECO:0000256" key="1">
    <source>
        <dbReference type="ARBA" id="ARBA00001971"/>
    </source>
</evidence>
<feature type="binding site" description="axial binding residue" evidence="10">
    <location>
        <position position="498"/>
    </location>
    <ligand>
        <name>heme</name>
        <dbReference type="ChEBI" id="CHEBI:30413"/>
    </ligand>
    <ligandPart>
        <name>Fe</name>
        <dbReference type="ChEBI" id="CHEBI:18248"/>
    </ligandPart>
</feature>
<comment type="subcellular location">
    <subcellularLocation>
        <location evidence="2">Membrane</location>
    </subcellularLocation>
</comment>
<keyword evidence="12" id="KW-0812">Transmembrane</keyword>
<evidence type="ECO:0000256" key="12">
    <source>
        <dbReference type="SAM" id="Phobius"/>
    </source>
</evidence>
<comment type="cofactor">
    <cofactor evidence="1 10">
        <name>heme</name>
        <dbReference type="ChEBI" id="CHEBI:30413"/>
    </cofactor>
</comment>
<name>A0AAD7IL46_9AGAR</name>
<evidence type="ECO:0000256" key="7">
    <source>
        <dbReference type="ARBA" id="ARBA00023004"/>
    </source>
</evidence>
<evidence type="ECO:0000256" key="10">
    <source>
        <dbReference type="PIRSR" id="PIRSR602403-1"/>
    </source>
</evidence>
<dbReference type="InterPro" id="IPR017972">
    <property type="entry name" value="Cyt_P450_CS"/>
</dbReference>
<reference evidence="13" key="1">
    <citation type="submission" date="2023-03" db="EMBL/GenBank/DDBJ databases">
        <title>Massive genome expansion in bonnet fungi (Mycena s.s.) driven by repeated elements and novel gene families across ecological guilds.</title>
        <authorList>
            <consortium name="Lawrence Berkeley National Laboratory"/>
            <person name="Harder C.B."/>
            <person name="Miyauchi S."/>
            <person name="Viragh M."/>
            <person name="Kuo A."/>
            <person name="Thoen E."/>
            <person name="Andreopoulos B."/>
            <person name="Lu D."/>
            <person name="Skrede I."/>
            <person name="Drula E."/>
            <person name="Henrissat B."/>
            <person name="Morin E."/>
            <person name="Kohler A."/>
            <person name="Barry K."/>
            <person name="LaButti K."/>
            <person name="Morin E."/>
            <person name="Salamov A."/>
            <person name="Lipzen A."/>
            <person name="Mereny Z."/>
            <person name="Hegedus B."/>
            <person name="Baldrian P."/>
            <person name="Stursova M."/>
            <person name="Weitz H."/>
            <person name="Taylor A."/>
            <person name="Grigoriev I.V."/>
            <person name="Nagy L.G."/>
            <person name="Martin F."/>
            <person name="Kauserud H."/>
        </authorList>
    </citation>
    <scope>NUCLEOTIDE SEQUENCE</scope>
    <source>
        <strain evidence="13">CBHHK182m</strain>
    </source>
</reference>
<protein>
    <submittedName>
        <fullName evidence="13">Lanosterol 14-alpha-demethylase</fullName>
    </submittedName>
</protein>
<dbReference type="GO" id="GO:0016020">
    <property type="term" value="C:membrane"/>
    <property type="evidence" value="ECO:0007669"/>
    <property type="project" value="UniProtKB-SubCell"/>
</dbReference>
<gene>
    <name evidence="13" type="ORF">B0H16DRAFT_971436</name>
</gene>
<dbReference type="PANTHER" id="PTHR24304:SF2">
    <property type="entry name" value="24-HYDROXYCHOLESTEROL 7-ALPHA-HYDROXYLASE"/>
    <property type="match status" value="1"/>
</dbReference>
<dbReference type="AlphaFoldDB" id="A0AAD7IL46"/>
<dbReference type="GO" id="GO:0004497">
    <property type="term" value="F:monooxygenase activity"/>
    <property type="evidence" value="ECO:0007669"/>
    <property type="project" value="UniProtKB-KW"/>
</dbReference>
<keyword evidence="5 10" id="KW-0479">Metal-binding</keyword>
<evidence type="ECO:0000256" key="2">
    <source>
        <dbReference type="ARBA" id="ARBA00004370"/>
    </source>
</evidence>
<keyword evidence="8 11" id="KW-0503">Monooxygenase</keyword>
<dbReference type="InterPro" id="IPR001128">
    <property type="entry name" value="Cyt_P450"/>
</dbReference>
<dbReference type="CDD" id="cd11042">
    <property type="entry name" value="CYP51-like"/>
    <property type="match status" value="1"/>
</dbReference>
<dbReference type="PRINTS" id="PR00385">
    <property type="entry name" value="P450"/>
</dbReference>
<dbReference type="GO" id="GO:0020037">
    <property type="term" value="F:heme binding"/>
    <property type="evidence" value="ECO:0007669"/>
    <property type="project" value="InterPro"/>
</dbReference>
<evidence type="ECO:0000256" key="9">
    <source>
        <dbReference type="ARBA" id="ARBA00023136"/>
    </source>
</evidence>
<comment type="similarity">
    <text evidence="3 11">Belongs to the cytochrome P450 family.</text>
</comment>
<evidence type="ECO:0000256" key="5">
    <source>
        <dbReference type="ARBA" id="ARBA00022723"/>
    </source>
</evidence>
<sequence length="553" mass="62807">MSYAALNSTNPLHDVWSGYLAQAQQVPSSRWAILALINTPILAIFFNVLWQKIAPRKASDPPVVFHWLPIVGSALWYGNDPINFFQTCQERYGNVFTFILLGRKVTVALSAKGSNFVLGGKSTAFNAEGAYMHLTVPVFGKDVVYDIPNEKFMQQKKFVKFGLSTENMRAYVGMVEDEVDEFLKQDARFRTYQQNDINEWGNFDAIGAMAEITILTASRTLQGQEVRDNLDKSFSQLYTDLDGGFTPLNFLFPNLPLPSYRRRDAAQKKMSDFYVNIITKRKQNPDGDHHYDQIASLLDQKYRNGDKLQDHEIAHIMIALLMAGQHTSSATLAWTMLHLASRTDVADAVYNEQVKYFGNPDGSLRPMSFEDLRHLPILDSCVRETLRMHPPIHSIMRQVREDVVVPATLAAPSKDGVYIVPKDTFVLTSPLISQVDPRIWKESDKWEPARWNDAEGVAAQALKSYTDENGEKIDYGFGAVSKGTESPYQPFGAGKHRCIGEQFAYLQICTIIATILRRVELRLPTPVPEHNYHTLIMMPKDPKSIHYRRRKFD</sequence>
<dbReference type="EMBL" id="JARKIB010000082">
    <property type="protein sequence ID" value="KAJ7745718.1"/>
    <property type="molecule type" value="Genomic_DNA"/>
</dbReference>
<evidence type="ECO:0000256" key="8">
    <source>
        <dbReference type="ARBA" id="ARBA00023033"/>
    </source>
</evidence>
<dbReference type="Gene3D" id="1.10.630.10">
    <property type="entry name" value="Cytochrome P450"/>
    <property type="match status" value="1"/>
</dbReference>
<dbReference type="InterPro" id="IPR036396">
    <property type="entry name" value="Cyt_P450_sf"/>
</dbReference>
<evidence type="ECO:0000256" key="11">
    <source>
        <dbReference type="RuleBase" id="RU000461"/>
    </source>
</evidence>
<dbReference type="FunFam" id="1.10.630.10:FF:000033">
    <property type="entry name" value="14-alpha sterol demethylase"/>
    <property type="match status" value="1"/>
</dbReference>
<evidence type="ECO:0000256" key="3">
    <source>
        <dbReference type="ARBA" id="ARBA00010617"/>
    </source>
</evidence>
<dbReference type="InterPro" id="IPR002403">
    <property type="entry name" value="Cyt_P450_E_grp-IV"/>
</dbReference>
<keyword evidence="9 12" id="KW-0472">Membrane</keyword>
<dbReference type="GO" id="GO:0016705">
    <property type="term" value="F:oxidoreductase activity, acting on paired donors, with incorporation or reduction of molecular oxygen"/>
    <property type="evidence" value="ECO:0007669"/>
    <property type="project" value="InterPro"/>
</dbReference>
<accession>A0AAD7IL46</accession>
<dbReference type="PRINTS" id="PR00465">
    <property type="entry name" value="EP450IV"/>
</dbReference>
<keyword evidence="7 10" id="KW-0408">Iron</keyword>
<dbReference type="PROSITE" id="PS00086">
    <property type="entry name" value="CYTOCHROME_P450"/>
    <property type="match status" value="1"/>
</dbReference>
<evidence type="ECO:0000256" key="4">
    <source>
        <dbReference type="ARBA" id="ARBA00022617"/>
    </source>
</evidence>
<dbReference type="SUPFAM" id="SSF48264">
    <property type="entry name" value="Cytochrome P450"/>
    <property type="match status" value="1"/>
</dbReference>
<keyword evidence="12" id="KW-1133">Transmembrane helix</keyword>
<keyword evidence="4 10" id="KW-0349">Heme</keyword>